<keyword evidence="2 4" id="KW-0808">Transferase</keyword>
<dbReference type="PANTHER" id="PTHR11061">
    <property type="entry name" value="RNA M5U METHYLTRANSFERASE"/>
    <property type="match status" value="1"/>
</dbReference>
<comment type="caution">
    <text evidence="4">Lacks conserved residue(s) required for the propagation of feature annotation.</text>
</comment>
<evidence type="ECO:0000313" key="7">
    <source>
        <dbReference type="Proteomes" id="UP000886724"/>
    </source>
</evidence>
<dbReference type="GO" id="GO:0070041">
    <property type="term" value="F:rRNA (uridine-C5-)-methyltransferase activity"/>
    <property type="evidence" value="ECO:0007669"/>
    <property type="project" value="TreeGrafter"/>
</dbReference>
<evidence type="ECO:0000313" key="6">
    <source>
        <dbReference type="EMBL" id="HIX82047.1"/>
    </source>
</evidence>
<dbReference type="InterPro" id="IPR002792">
    <property type="entry name" value="TRAM_dom"/>
</dbReference>
<sequence>MNKNIEIKKVGINGEGIGYLDRKIVFVPGALPGEEVVVDIVKRNRGYSEGKLVKILKPAKNRVKPQCFLYDNCQGCNMMHMTYLSQLKEKKEAVRESIRKYSEYDLSKTVFKDVIKADKQTGYITSVNLPVVRFKDKITFGIYQRESKYLTVMNRCLKHHPLINQCLNDLETILTNEDCRVYNDKFKTGLRFLKVKLVEDKIQLVFITGRDGLSDQTVKQISQLPYVAGIFMSVNTSKYQEFDETGYSKLYGSSRLEMYHDDKKYLVGIKTKLPENIDMMWKENQIVKTMVKDSQKIISINCKAGFLELNLDQEEIIAIDEKKYHIEDAKLNAKYLNRDNVKFIAGKVDERIVTHAKKKIYDTLIIHGDRTKISEKIINTIKIARFNTVIYISQSHSSLAKDIAELDKSYDIERIAGLDTSCHNTYLTTIVKLVRKAR</sequence>
<dbReference type="EMBL" id="DXET01000192">
    <property type="protein sequence ID" value="HIX82047.1"/>
    <property type="molecule type" value="Genomic_DNA"/>
</dbReference>
<evidence type="ECO:0000256" key="1">
    <source>
        <dbReference type="ARBA" id="ARBA00022603"/>
    </source>
</evidence>
<dbReference type="PROSITE" id="PS50926">
    <property type="entry name" value="TRAM"/>
    <property type="match status" value="1"/>
</dbReference>
<dbReference type="EC" id="2.1.1.190" evidence="6"/>
<comment type="similarity">
    <text evidence="4">Belongs to the class I-like SAM-binding methyltransferase superfamily. RNA M5U methyltransferase family.</text>
</comment>
<proteinExistence type="inferred from homology"/>
<dbReference type="SUPFAM" id="SSF53335">
    <property type="entry name" value="S-adenosyl-L-methionine-dependent methyltransferases"/>
    <property type="match status" value="2"/>
</dbReference>
<dbReference type="Proteomes" id="UP000886724">
    <property type="component" value="Unassembled WGS sequence"/>
</dbReference>
<dbReference type="AlphaFoldDB" id="A0A9D2BNJ5"/>
<dbReference type="SUPFAM" id="SSF50249">
    <property type="entry name" value="Nucleic acid-binding proteins"/>
    <property type="match status" value="1"/>
</dbReference>
<reference evidence="6" key="1">
    <citation type="journal article" date="2021" name="PeerJ">
        <title>Extensive microbial diversity within the chicken gut microbiome revealed by metagenomics and culture.</title>
        <authorList>
            <person name="Gilroy R."/>
            <person name="Ravi A."/>
            <person name="Getino M."/>
            <person name="Pursley I."/>
            <person name="Horton D.L."/>
            <person name="Alikhan N.F."/>
            <person name="Baker D."/>
            <person name="Gharbi K."/>
            <person name="Hall N."/>
            <person name="Watson M."/>
            <person name="Adriaenssens E.M."/>
            <person name="Foster-Nyarko E."/>
            <person name="Jarju S."/>
            <person name="Secka A."/>
            <person name="Antonio M."/>
            <person name="Oren A."/>
            <person name="Chaudhuri R.R."/>
            <person name="La Ragione R."/>
            <person name="Hildebrand F."/>
            <person name="Pallen M.J."/>
        </authorList>
    </citation>
    <scope>NUCLEOTIDE SEQUENCE</scope>
    <source>
        <strain evidence="6">ChiGjej1B1-14440</strain>
    </source>
</reference>
<keyword evidence="3 4" id="KW-0949">S-adenosyl-L-methionine</keyword>
<dbReference type="Gene3D" id="2.40.50.1070">
    <property type="match status" value="1"/>
</dbReference>
<evidence type="ECO:0000256" key="4">
    <source>
        <dbReference type="PROSITE-ProRule" id="PRU01024"/>
    </source>
</evidence>
<accession>A0A9D2BNJ5</accession>
<dbReference type="PANTHER" id="PTHR11061:SF30">
    <property type="entry name" value="TRNA (URACIL(54)-C(5))-METHYLTRANSFERASE"/>
    <property type="match status" value="1"/>
</dbReference>
<dbReference type="Pfam" id="PF01938">
    <property type="entry name" value="TRAM"/>
    <property type="match status" value="1"/>
</dbReference>
<dbReference type="PROSITE" id="PS51687">
    <property type="entry name" value="SAM_MT_RNA_M5U"/>
    <property type="match status" value="1"/>
</dbReference>
<dbReference type="Gene3D" id="3.40.50.150">
    <property type="entry name" value="Vaccinia Virus protein VP39"/>
    <property type="match status" value="1"/>
</dbReference>
<organism evidence="6 7">
    <name type="scientific">Candidatus Erysipelatoclostridium merdavium</name>
    <dbReference type="NCBI Taxonomy" id="2838566"/>
    <lineage>
        <taxon>Bacteria</taxon>
        <taxon>Bacillati</taxon>
        <taxon>Bacillota</taxon>
        <taxon>Erysipelotrichia</taxon>
        <taxon>Erysipelotrichales</taxon>
        <taxon>Erysipelotrichales incertae sedis</taxon>
    </lineage>
</organism>
<feature type="binding site" evidence="4">
    <location>
        <position position="320"/>
    </location>
    <ligand>
        <name>S-adenosyl-L-methionine</name>
        <dbReference type="ChEBI" id="CHEBI:59789"/>
    </ligand>
</feature>
<dbReference type="InterPro" id="IPR010280">
    <property type="entry name" value="U5_MeTrfase_fam"/>
</dbReference>
<dbReference type="InterPro" id="IPR029063">
    <property type="entry name" value="SAM-dependent_MTases_sf"/>
</dbReference>
<evidence type="ECO:0000256" key="3">
    <source>
        <dbReference type="ARBA" id="ARBA00022691"/>
    </source>
</evidence>
<name>A0A9D2BNJ5_9FIRM</name>
<protein>
    <submittedName>
        <fullName evidence="6">23S rRNA (Uracil(1939)-C(5))-methyltransferase RlmD</fullName>
        <ecNumber evidence="6">2.1.1.190</ecNumber>
    </submittedName>
</protein>
<evidence type="ECO:0000259" key="5">
    <source>
        <dbReference type="PROSITE" id="PS50926"/>
    </source>
</evidence>
<dbReference type="GO" id="GO:0070475">
    <property type="term" value="P:rRNA base methylation"/>
    <property type="evidence" value="ECO:0007669"/>
    <property type="project" value="TreeGrafter"/>
</dbReference>
<dbReference type="InterPro" id="IPR012340">
    <property type="entry name" value="NA-bd_OB-fold"/>
</dbReference>
<dbReference type="NCBIfam" id="TIGR00479">
    <property type="entry name" value="rumA"/>
    <property type="match status" value="1"/>
</dbReference>
<dbReference type="FunFam" id="2.40.50.140:FF:000097">
    <property type="entry name" value="23S rRNA (uracil(1939)-C(5))-methyltransferase RlmD"/>
    <property type="match status" value="1"/>
</dbReference>
<feature type="domain" description="TRAM" evidence="5">
    <location>
        <begin position="1"/>
        <end position="54"/>
    </location>
</feature>
<evidence type="ECO:0000256" key="2">
    <source>
        <dbReference type="ARBA" id="ARBA00022679"/>
    </source>
</evidence>
<dbReference type="Gene3D" id="2.40.50.140">
    <property type="entry name" value="Nucleic acid-binding proteins"/>
    <property type="match status" value="1"/>
</dbReference>
<reference evidence="6" key="2">
    <citation type="submission" date="2021-04" db="EMBL/GenBank/DDBJ databases">
        <authorList>
            <person name="Gilroy R."/>
        </authorList>
    </citation>
    <scope>NUCLEOTIDE SEQUENCE</scope>
    <source>
        <strain evidence="6">ChiGjej1B1-14440</strain>
    </source>
</reference>
<comment type="caution">
    <text evidence="6">The sequence shown here is derived from an EMBL/GenBank/DDBJ whole genome shotgun (WGS) entry which is preliminary data.</text>
</comment>
<keyword evidence="1 4" id="KW-0489">Methyltransferase</keyword>
<gene>
    <name evidence="6" type="primary">rlmD</name>
    <name evidence="6" type="ORF">H9980_08775</name>
</gene>